<dbReference type="Gene3D" id="1.10.10.10">
    <property type="entry name" value="Winged helix-like DNA-binding domain superfamily/Winged helix DNA-binding domain"/>
    <property type="match status" value="1"/>
</dbReference>
<dbReference type="AlphaFoldDB" id="A0A4R2PRS0"/>
<dbReference type="InterPro" id="IPR005149">
    <property type="entry name" value="Tscrpt_reg_PadR_N"/>
</dbReference>
<dbReference type="InterPro" id="IPR036388">
    <property type="entry name" value="WH-like_DNA-bd_sf"/>
</dbReference>
<dbReference type="OrthoDB" id="3186544at2"/>
<keyword evidence="3" id="KW-1185">Reference proteome</keyword>
<evidence type="ECO:0000313" key="2">
    <source>
        <dbReference type="EMBL" id="TCP38530.1"/>
    </source>
</evidence>
<dbReference type="Gene3D" id="6.10.140.1570">
    <property type="match status" value="1"/>
</dbReference>
<keyword evidence="2" id="KW-0238">DNA-binding</keyword>
<dbReference type="SUPFAM" id="SSF46785">
    <property type="entry name" value="Winged helix' DNA-binding domain"/>
    <property type="match status" value="1"/>
</dbReference>
<dbReference type="Pfam" id="PF03551">
    <property type="entry name" value="PadR"/>
    <property type="match status" value="1"/>
</dbReference>
<dbReference type="InParanoid" id="A0A4R2PRS0"/>
<proteinExistence type="predicted"/>
<organism evidence="2 3">
    <name type="scientific">Rhodothalassium salexigens DSM 2132</name>
    <dbReference type="NCBI Taxonomy" id="1188247"/>
    <lineage>
        <taxon>Bacteria</taxon>
        <taxon>Pseudomonadati</taxon>
        <taxon>Pseudomonadota</taxon>
        <taxon>Alphaproteobacteria</taxon>
        <taxon>Rhodothalassiales</taxon>
        <taxon>Rhodothalassiaceae</taxon>
        <taxon>Rhodothalassium</taxon>
    </lineage>
</organism>
<dbReference type="Proteomes" id="UP000295399">
    <property type="component" value="Unassembled WGS sequence"/>
</dbReference>
<dbReference type="GO" id="GO:0003677">
    <property type="term" value="F:DNA binding"/>
    <property type="evidence" value="ECO:0007669"/>
    <property type="project" value="UniProtKB-KW"/>
</dbReference>
<accession>A0A4R2PRS0</accession>
<feature type="domain" description="Transcription regulator PadR N-terminal" evidence="1">
    <location>
        <begin position="8"/>
        <end position="81"/>
    </location>
</feature>
<gene>
    <name evidence="2" type="ORF">EV659_101435</name>
</gene>
<name>A0A4R2PRS0_RHOSA</name>
<comment type="caution">
    <text evidence="2">The sequence shown here is derived from an EMBL/GenBank/DDBJ whole genome shotgun (WGS) entry which is preliminary data.</text>
</comment>
<reference evidence="2 3" key="1">
    <citation type="submission" date="2019-03" db="EMBL/GenBank/DDBJ databases">
        <title>Genomic Encyclopedia of Type Strains, Phase IV (KMG-IV): sequencing the most valuable type-strain genomes for metagenomic binning, comparative biology and taxonomic classification.</title>
        <authorList>
            <person name="Goeker M."/>
        </authorList>
    </citation>
    <scope>NUCLEOTIDE SEQUENCE [LARGE SCALE GENOMIC DNA]</scope>
    <source>
        <strain evidence="2 3">DSM 2132</strain>
    </source>
</reference>
<dbReference type="InterPro" id="IPR036390">
    <property type="entry name" value="WH_DNA-bd_sf"/>
</dbReference>
<dbReference type="EMBL" id="SLXO01000001">
    <property type="protein sequence ID" value="TCP38530.1"/>
    <property type="molecule type" value="Genomic_DNA"/>
</dbReference>
<sequence>MDVRTLCLGILSLGDATGYEIKKMVAEGSFSFFSEASYGSIYPALTKLTQDGLVACRTEHQERRPDKKVYSLTDAGRQTLEGTLRDGPEPDRNRSDFLASLLFAEAVSPERLGGLIDARIGQHDEKIDALNRLLAQDMSPASRFVIEYGVATQKAARHFLVSYRDRLTADAPLSTKAAE</sequence>
<dbReference type="PANTHER" id="PTHR43252">
    <property type="entry name" value="TRANSCRIPTIONAL REGULATOR YQJI"/>
    <property type="match status" value="1"/>
</dbReference>
<evidence type="ECO:0000313" key="3">
    <source>
        <dbReference type="Proteomes" id="UP000295399"/>
    </source>
</evidence>
<protein>
    <submittedName>
        <fullName evidence="2">DNA-binding PadR family transcriptional regulator</fullName>
    </submittedName>
</protein>
<dbReference type="PANTHER" id="PTHR43252:SF6">
    <property type="entry name" value="NEGATIVE TRANSCRIPTION REGULATOR PADR"/>
    <property type="match status" value="1"/>
</dbReference>
<evidence type="ECO:0000259" key="1">
    <source>
        <dbReference type="Pfam" id="PF03551"/>
    </source>
</evidence>
<dbReference type="RefSeq" id="WP_132707019.1">
    <property type="nucleotide sequence ID" value="NZ_JACIGF010000001.1"/>
</dbReference>